<evidence type="ECO:0000256" key="1">
    <source>
        <dbReference type="SAM" id="MobiDB-lite"/>
    </source>
</evidence>
<organism evidence="2 3">
    <name type="scientific">Aquilegia coerulea</name>
    <name type="common">Rocky mountain columbine</name>
    <dbReference type="NCBI Taxonomy" id="218851"/>
    <lineage>
        <taxon>Eukaryota</taxon>
        <taxon>Viridiplantae</taxon>
        <taxon>Streptophyta</taxon>
        <taxon>Embryophyta</taxon>
        <taxon>Tracheophyta</taxon>
        <taxon>Spermatophyta</taxon>
        <taxon>Magnoliopsida</taxon>
        <taxon>Ranunculales</taxon>
        <taxon>Ranunculaceae</taxon>
        <taxon>Thalictroideae</taxon>
        <taxon>Aquilegia</taxon>
    </lineage>
</organism>
<dbReference type="InParanoid" id="A0A2G5C7Z3"/>
<feature type="compositionally biased region" description="Polar residues" evidence="1">
    <location>
        <begin position="176"/>
        <end position="185"/>
    </location>
</feature>
<protein>
    <submittedName>
        <fullName evidence="2">Uncharacterized protein</fullName>
    </submittedName>
</protein>
<feature type="region of interest" description="Disordered" evidence="1">
    <location>
        <begin position="164"/>
        <end position="185"/>
    </location>
</feature>
<dbReference type="Proteomes" id="UP000230069">
    <property type="component" value="Unassembled WGS sequence"/>
</dbReference>
<reference evidence="2 3" key="1">
    <citation type="submission" date="2017-09" db="EMBL/GenBank/DDBJ databases">
        <title>WGS assembly of Aquilegia coerulea Goldsmith.</title>
        <authorList>
            <person name="Hodges S."/>
            <person name="Kramer E."/>
            <person name="Nordborg M."/>
            <person name="Tomkins J."/>
            <person name="Borevitz J."/>
            <person name="Derieg N."/>
            <person name="Yan J."/>
            <person name="Mihaltcheva S."/>
            <person name="Hayes R.D."/>
            <person name="Rokhsar D."/>
        </authorList>
    </citation>
    <scope>NUCLEOTIDE SEQUENCE [LARGE SCALE GENOMIC DNA]</scope>
    <source>
        <strain evidence="3">cv. Goldsmith</strain>
    </source>
</reference>
<dbReference type="AlphaFoldDB" id="A0A2G5C7Z3"/>
<evidence type="ECO:0000313" key="2">
    <source>
        <dbReference type="EMBL" id="PIA27376.1"/>
    </source>
</evidence>
<proteinExistence type="predicted"/>
<evidence type="ECO:0000313" key="3">
    <source>
        <dbReference type="Proteomes" id="UP000230069"/>
    </source>
</evidence>
<name>A0A2G5C7Z3_AQUCA</name>
<sequence length="280" mass="31078">MSFNYNGEALCERSTLAECSVDDSATLFLVEPAELVFSSVLKEETGNGELVVRDVEGVTEVKAEGYVPCVNVLVSFANKVRAERDVDTQSNKKKKVSFPLRATKVSFPHVDTQANKKKKVSFPLRATKVSFPLRATKSLAAKGPEKDPPGILLLSIANKVLPKSEAGKHSNKKNKVSFTRGRTNVDNVPDPSAEASLWEKIRMAKSPAERAEKKLAAKVPENLQVVNFLTSVKDALKFCLRHRRFFLCSFKEYKRSECRLCHPSLFGSFRSCSFTLCGNN</sequence>
<keyword evidence="3" id="KW-1185">Reference proteome</keyword>
<dbReference type="EMBL" id="KZ305095">
    <property type="protein sequence ID" value="PIA27376.1"/>
    <property type="molecule type" value="Genomic_DNA"/>
</dbReference>
<accession>A0A2G5C7Z3</accession>
<gene>
    <name evidence="2" type="ORF">AQUCO_07800009v1</name>
</gene>